<comment type="caution">
    <text evidence="1">The sequence shown here is derived from an EMBL/GenBank/DDBJ whole genome shotgun (WGS) entry which is preliminary data.</text>
</comment>
<sequence>MECSGCKRGRIARQSEIYNTVLAATQLAEISFRSELNLSSSDINDYLIPSLTGYTNMLNSFINQILDTMKKTETNQFASIKGQKDENARKQQQSQLIYTKQTISIIQIRLNTSLTQFCSRLPKIKKNPTTNALIIPRIRLLSQIACAVEACQIYLELQRDLQYNSDTLAPVPPSVAFSTFRAASIREMLNPSNAQYKAKIQDELNQCVANVQNITMLVTY</sequence>
<evidence type="ECO:0000313" key="1">
    <source>
        <dbReference type="EMBL" id="KAA6389589.1"/>
    </source>
</evidence>
<protein>
    <submittedName>
        <fullName evidence="1">Uncharacterized protein</fullName>
    </submittedName>
</protein>
<evidence type="ECO:0000313" key="2">
    <source>
        <dbReference type="Proteomes" id="UP000324800"/>
    </source>
</evidence>
<dbReference type="Proteomes" id="UP000324800">
    <property type="component" value="Unassembled WGS sequence"/>
</dbReference>
<organism evidence="1 2">
    <name type="scientific">Streblomastix strix</name>
    <dbReference type="NCBI Taxonomy" id="222440"/>
    <lineage>
        <taxon>Eukaryota</taxon>
        <taxon>Metamonada</taxon>
        <taxon>Preaxostyla</taxon>
        <taxon>Oxymonadida</taxon>
        <taxon>Streblomastigidae</taxon>
        <taxon>Streblomastix</taxon>
    </lineage>
</organism>
<accession>A0A5J4W573</accession>
<dbReference type="AlphaFoldDB" id="A0A5J4W573"/>
<name>A0A5J4W573_9EUKA</name>
<reference evidence="1 2" key="1">
    <citation type="submission" date="2019-03" db="EMBL/GenBank/DDBJ databases">
        <title>Single cell metagenomics reveals metabolic interactions within the superorganism composed of flagellate Streblomastix strix and complex community of Bacteroidetes bacteria on its surface.</title>
        <authorList>
            <person name="Treitli S.C."/>
            <person name="Kolisko M."/>
            <person name="Husnik F."/>
            <person name="Keeling P."/>
            <person name="Hampl V."/>
        </authorList>
    </citation>
    <scope>NUCLEOTIDE SEQUENCE [LARGE SCALE GENOMIC DNA]</scope>
    <source>
        <strain evidence="1">ST1C</strain>
    </source>
</reference>
<proteinExistence type="predicted"/>
<dbReference type="EMBL" id="SNRW01003530">
    <property type="protein sequence ID" value="KAA6389589.1"/>
    <property type="molecule type" value="Genomic_DNA"/>
</dbReference>
<gene>
    <name evidence="1" type="ORF">EZS28_014885</name>
</gene>